<reference evidence="2 3" key="1">
    <citation type="submission" date="2018-04" db="EMBL/GenBank/DDBJ databases">
        <title>Acinetobacter junii Genome sequencing and assembly.</title>
        <authorList>
            <person name="Su J."/>
            <person name="Rensing C."/>
            <person name="Mazhar H.S."/>
        </authorList>
    </citation>
    <scope>NUCLEOTIDE SEQUENCE [LARGE SCALE GENOMIC DNA]</scope>
    <source>
        <strain evidence="2 3">SC22</strain>
    </source>
</reference>
<gene>
    <name evidence="2" type="ORF">DC346_16075</name>
</gene>
<accession>A0A365PFJ9</accession>
<dbReference type="RefSeq" id="WP_004678533.1">
    <property type="nucleotide sequence ID" value="NZ_CP131470.1"/>
</dbReference>
<dbReference type="Proteomes" id="UP000253688">
    <property type="component" value="Unassembled WGS sequence"/>
</dbReference>
<proteinExistence type="predicted"/>
<name>A0A365PFJ9_ACIJU</name>
<comment type="caution">
    <text evidence="2">The sequence shown here is derived from an EMBL/GenBank/DDBJ whole genome shotgun (WGS) entry which is preliminary data.</text>
</comment>
<evidence type="ECO:0000313" key="2">
    <source>
        <dbReference type="EMBL" id="RBA42392.1"/>
    </source>
</evidence>
<keyword evidence="1" id="KW-0732">Signal</keyword>
<evidence type="ECO:0000256" key="1">
    <source>
        <dbReference type="SAM" id="SignalP"/>
    </source>
</evidence>
<dbReference type="AlphaFoldDB" id="A0A365PFJ9"/>
<feature type="signal peptide" evidence="1">
    <location>
        <begin position="1"/>
        <end position="19"/>
    </location>
</feature>
<organism evidence="2 3">
    <name type="scientific">Acinetobacter junii</name>
    <dbReference type="NCBI Taxonomy" id="40215"/>
    <lineage>
        <taxon>Bacteria</taxon>
        <taxon>Pseudomonadati</taxon>
        <taxon>Pseudomonadota</taxon>
        <taxon>Gammaproteobacteria</taxon>
        <taxon>Moraxellales</taxon>
        <taxon>Moraxellaceae</taxon>
        <taxon>Acinetobacter</taxon>
    </lineage>
</organism>
<evidence type="ECO:0000313" key="3">
    <source>
        <dbReference type="Proteomes" id="UP000253688"/>
    </source>
</evidence>
<feature type="chain" id="PRO_5017049048" evidence="1">
    <location>
        <begin position="20"/>
        <end position="216"/>
    </location>
</feature>
<sequence>MRLVMSAVLLSVGMTSLHAAPVLSANITRETQSIGNDGVTRTSVFQERMYRNTQNIWIERVLPKHHQHGHEKGGHKHLDLAEAAQHYFIDQKKQPKLNLVLMEDKTVVHLQDADVDMLGLSSCWSCVYSLIDPKSLKGMTVKKKDSNSTWYESQNKKNKMSIEWDNRNNIAKRVEVRSLDGLRYDILKANIQQVNIVEPWKSYSKFSSKDYSDFGD</sequence>
<protein>
    <submittedName>
        <fullName evidence="2">Uncharacterized protein</fullName>
    </submittedName>
</protein>
<dbReference type="EMBL" id="QEWH01000132">
    <property type="protein sequence ID" value="RBA42392.1"/>
    <property type="molecule type" value="Genomic_DNA"/>
</dbReference>